<evidence type="ECO:0000256" key="6">
    <source>
        <dbReference type="HAMAP-Rule" id="MF_00476"/>
    </source>
</evidence>
<dbReference type="PANTHER" id="PTHR34719">
    <property type="entry name" value="NICKEL-RESPONSIVE REGULATOR"/>
    <property type="match status" value="1"/>
</dbReference>
<dbReference type="HAMAP" id="MF_00476">
    <property type="entry name" value="NikR"/>
    <property type="match status" value="1"/>
</dbReference>
<comment type="function">
    <text evidence="6">Transcriptional regulator.</text>
</comment>
<dbReference type="AlphaFoldDB" id="A0A2K5APB6"/>
<dbReference type="InterPro" id="IPR045865">
    <property type="entry name" value="ACT-like_dom_sf"/>
</dbReference>
<sequence length="145" mass="16132">MVRNSSNSKSGVVRISISLPSDLLASFERVSKKAGFTDRSKAIQTAMRAFISENEWLSGNESGKGAGLIELLYDPHTRNIEKALTLIQHNYNHIVTASTHMHLDDDNCLEAILVRGDARSIKRLVKELVEKKGIKSIKVNFVKVI</sequence>
<evidence type="ECO:0000256" key="4">
    <source>
        <dbReference type="ARBA" id="ARBA00023125"/>
    </source>
</evidence>
<evidence type="ECO:0000259" key="7">
    <source>
        <dbReference type="Pfam" id="PF08753"/>
    </source>
</evidence>
<comment type="cofactor">
    <cofactor evidence="6">
        <name>Ni(2+)</name>
        <dbReference type="ChEBI" id="CHEBI:49786"/>
    </cofactor>
    <text evidence="6">Binds 1 nickel ion per subunit.</text>
</comment>
<dbReference type="Gene3D" id="1.10.1220.10">
    <property type="entry name" value="Met repressor-like"/>
    <property type="match status" value="1"/>
</dbReference>
<dbReference type="InterPro" id="IPR027271">
    <property type="entry name" value="Acetolactate_synth/TF_NikR_C"/>
</dbReference>
<dbReference type="InterPro" id="IPR014864">
    <property type="entry name" value="TF_NikR_Ni-bd_C"/>
</dbReference>
<feature type="binding site" evidence="6">
    <location>
        <position position="100"/>
    </location>
    <ligand>
        <name>Ni(2+)</name>
        <dbReference type="ChEBI" id="CHEBI:49786"/>
    </ligand>
</feature>
<name>A0A2K5APB6_9ARCH</name>
<keyword evidence="9" id="KW-1185">Reference proteome</keyword>
<keyword evidence="3 6" id="KW-0805">Transcription regulation</keyword>
<dbReference type="PANTHER" id="PTHR34719:SF2">
    <property type="entry name" value="NICKEL-RESPONSIVE REGULATOR"/>
    <property type="match status" value="1"/>
</dbReference>
<evidence type="ECO:0000256" key="5">
    <source>
        <dbReference type="ARBA" id="ARBA00023163"/>
    </source>
</evidence>
<evidence type="ECO:0000256" key="1">
    <source>
        <dbReference type="ARBA" id="ARBA00022596"/>
    </source>
</evidence>
<dbReference type="NCBIfam" id="NF003381">
    <property type="entry name" value="PRK04460.1"/>
    <property type="match status" value="1"/>
</dbReference>
<dbReference type="EMBL" id="LT981265">
    <property type="protein sequence ID" value="SPC33482.1"/>
    <property type="molecule type" value="Genomic_DNA"/>
</dbReference>
<dbReference type="GO" id="GO:0010045">
    <property type="term" value="P:response to nickel cation"/>
    <property type="evidence" value="ECO:0007669"/>
    <property type="project" value="InterPro"/>
</dbReference>
<dbReference type="InterPro" id="IPR013321">
    <property type="entry name" value="Arc_rbn_hlx_hlx"/>
</dbReference>
<dbReference type="SUPFAM" id="SSF55021">
    <property type="entry name" value="ACT-like"/>
    <property type="match status" value="1"/>
</dbReference>
<evidence type="ECO:0000313" key="9">
    <source>
        <dbReference type="Proteomes" id="UP000236248"/>
    </source>
</evidence>
<dbReference type="InterPro" id="IPR022988">
    <property type="entry name" value="Ni_resp_reg_NikR"/>
</dbReference>
<dbReference type="NCBIfam" id="NF002815">
    <property type="entry name" value="PRK02967.1"/>
    <property type="match status" value="1"/>
</dbReference>
<keyword evidence="5 6" id="KW-0804">Transcription</keyword>
<dbReference type="InterPro" id="IPR010985">
    <property type="entry name" value="Ribbon_hlx_hlx"/>
</dbReference>
<gene>
    <name evidence="8" type="ORF">NCAV_0288</name>
</gene>
<dbReference type="KEGG" id="ncv:NCAV_0288"/>
<keyword evidence="1 6" id="KW-0533">Nickel</keyword>
<dbReference type="GO" id="GO:0016151">
    <property type="term" value="F:nickel cation binding"/>
    <property type="evidence" value="ECO:0007669"/>
    <property type="project" value="UniProtKB-UniRule"/>
</dbReference>
<feature type="binding site" evidence="6">
    <location>
        <position position="108"/>
    </location>
    <ligand>
        <name>Ni(2+)</name>
        <dbReference type="ChEBI" id="CHEBI:49786"/>
    </ligand>
</feature>
<dbReference type="Pfam" id="PF08753">
    <property type="entry name" value="NikR_C"/>
    <property type="match status" value="1"/>
</dbReference>
<organism evidence="8 9">
    <name type="scientific">Candidatus Nitrosocaldus cavascurensis</name>
    <dbReference type="NCBI Taxonomy" id="2058097"/>
    <lineage>
        <taxon>Archaea</taxon>
        <taxon>Nitrososphaerota</taxon>
        <taxon>Nitrososphaeria</taxon>
        <taxon>Candidatus Nitrosocaldales</taxon>
        <taxon>Candidatus Nitrosocaldaceae</taxon>
        <taxon>Candidatus Nitrosocaldus</taxon>
    </lineage>
</organism>
<evidence type="ECO:0000256" key="3">
    <source>
        <dbReference type="ARBA" id="ARBA00023015"/>
    </source>
</evidence>
<dbReference type="Proteomes" id="UP000236248">
    <property type="component" value="Chromosome NCAV"/>
</dbReference>
<accession>A0A2K5APB6</accession>
<keyword evidence="4 6" id="KW-0238">DNA-binding</keyword>
<comment type="similarity">
    <text evidence="6">Belongs to the transcriptional regulatory CopG/NikR family.</text>
</comment>
<proteinExistence type="inferred from homology"/>
<dbReference type="NCBIfam" id="NF002169">
    <property type="entry name" value="PRK01002.1"/>
    <property type="match status" value="1"/>
</dbReference>
<evidence type="ECO:0000313" key="8">
    <source>
        <dbReference type="EMBL" id="SPC33482.1"/>
    </source>
</evidence>
<feature type="binding site" evidence="6">
    <location>
        <position position="102"/>
    </location>
    <ligand>
        <name>Ni(2+)</name>
        <dbReference type="ChEBI" id="CHEBI:49786"/>
    </ligand>
</feature>
<dbReference type="GO" id="GO:0003700">
    <property type="term" value="F:DNA-binding transcription factor activity"/>
    <property type="evidence" value="ECO:0007669"/>
    <property type="project" value="UniProtKB-UniRule"/>
</dbReference>
<feature type="binding site" evidence="6">
    <location>
        <position position="89"/>
    </location>
    <ligand>
        <name>Ni(2+)</name>
        <dbReference type="ChEBI" id="CHEBI:49786"/>
    </ligand>
</feature>
<feature type="domain" description="Transcription factor NikR nickel binding C-terminal" evidence="7">
    <location>
        <begin position="66"/>
        <end position="141"/>
    </location>
</feature>
<evidence type="ECO:0000256" key="2">
    <source>
        <dbReference type="ARBA" id="ARBA00022723"/>
    </source>
</evidence>
<keyword evidence="2 6" id="KW-0479">Metal-binding</keyword>
<dbReference type="CDD" id="cd22231">
    <property type="entry name" value="RHH_NikR_HicB-like"/>
    <property type="match status" value="1"/>
</dbReference>
<reference evidence="9" key="1">
    <citation type="submission" date="2018-01" db="EMBL/GenBank/DDBJ databases">
        <authorList>
            <person name="Kerou L M."/>
        </authorList>
    </citation>
    <scope>NUCLEOTIDE SEQUENCE [LARGE SCALE GENOMIC DNA]</scope>
    <source>
        <strain evidence="9">SCU2</strain>
    </source>
</reference>
<protein>
    <recommendedName>
        <fullName evidence="6">Putative nickel-responsive regulator</fullName>
    </recommendedName>
</protein>
<dbReference type="Gene3D" id="3.30.70.1150">
    <property type="entry name" value="ACT-like. Chain A, domain 2"/>
    <property type="match status" value="1"/>
</dbReference>
<dbReference type="SUPFAM" id="SSF47598">
    <property type="entry name" value="Ribbon-helix-helix"/>
    <property type="match status" value="1"/>
</dbReference>
<dbReference type="GO" id="GO:0003677">
    <property type="term" value="F:DNA binding"/>
    <property type="evidence" value="ECO:0007669"/>
    <property type="project" value="UniProtKB-KW"/>
</dbReference>
<dbReference type="InterPro" id="IPR050192">
    <property type="entry name" value="CopG/NikR_regulator"/>
</dbReference>